<dbReference type="Proteomes" id="UP000502549">
    <property type="component" value="Chromosome"/>
</dbReference>
<accession>A0A7Z3GPH6</accession>
<keyword evidence="3" id="KW-1185">Reference proteome</keyword>
<proteinExistence type="predicted"/>
<gene>
    <name evidence="2" type="ORF">G4G71_07125</name>
</gene>
<feature type="coiled-coil region" evidence="1">
    <location>
        <begin position="307"/>
        <end position="339"/>
    </location>
</feature>
<keyword evidence="1" id="KW-0175">Coiled coil</keyword>
<organism evidence="2 3">
    <name type="scientific">Pseudomonas multiresinivorans</name>
    <dbReference type="NCBI Taxonomy" id="95301"/>
    <lineage>
        <taxon>Bacteria</taxon>
        <taxon>Pseudomonadati</taxon>
        <taxon>Pseudomonadota</taxon>
        <taxon>Gammaproteobacteria</taxon>
        <taxon>Pseudomonadales</taxon>
        <taxon>Pseudomonadaceae</taxon>
        <taxon>Pseudomonas</taxon>
    </lineage>
</organism>
<protein>
    <submittedName>
        <fullName evidence="2">Uncharacterized protein</fullName>
    </submittedName>
</protein>
<dbReference type="KEGG" id="pmui:G4G71_07125"/>
<sequence length="402" mass="46333">MFDDYEFKDTDSRIKVKFSQKRDEPMYPWEIASFLNKFNTVYYKFELLNSICSALIHGIKPEDIFIFDHSLPLYQRYSEMDLISEPQAAKLFYPIGLPTPLVPSVKVYEFNCLYRIFKDLNSLLKRKHVQPLRLSTLSFLYEELQSFGLNVAEQQLISRVLGQAEKSHEAALKRNEKKEKISQEDIDKALGRYWKYKGQIFSDVEAIEKLSGEQLVDLITTGGRESRRLTKVTLSFFEHFEKTTRPLVCARVGDNKFRVLGRSLINKLEQTGLELKEIKRNSPLAAFFEGGVAIYQAIQQERRAKEIHEVEMKLKHTELELAEAKLQAQKMENLGLELKVVEQLEDIVKKTDIIAVRQLPPSFVQLQLIKAYGIQHSNASNVLHNQGLTLDGESIKVVDVSA</sequence>
<name>A0A7Z3GPH6_9PSED</name>
<dbReference type="RefSeq" id="WP_169936469.1">
    <property type="nucleotide sequence ID" value="NZ_CP048833.1"/>
</dbReference>
<evidence type="ECO:0000256" key="1">
    <source>
        <dbReference type="SAM" id="Coils"/>
    </source>
</evidence>
<reference evidence="2 3" key="1">
    <citation type="submission" date="2020-02" db="EMBL/GenBank/DDBJ databases">
        <title>Complete genome sequence of Pseudomonas multiresinivorans ORNL1.</title>
        <authorList>
            <person name="Podar M."/>
        </authorList>
    </citation>
    <scope>NUCLEOTIDE SEQUENCE [LARGE SCALE GENOMIC DNA]</scope>
    <source>
        <strain evidence="3">populi</strain>
    </source>
</reference>
<dbReference type="AlphaFoldDB" id="A0A7Z3GPH6"/>
<dbReference type="EMBL" id="CP048833">
    <property type="protein sequence ID" value="QJP07669.1"/>
    <property type="molecule type" value="Genomic_DNA"/>
</dbReference>
<evidence type="ECO:0000313" key="2">
    <source>
        <dbReference type="EMBL" id="QJP07669.1"/>
    </source>
</evidence>
<evidence type="ECO:0000313" key="3">
    <source>
        <dbReference type="Proteomes" id="UP000502549"/>
    </source>
</evidence>